<dbReference type="Pfam" id="PF00069">
    <property type="entry name" value="Pkinase"/>
    <property type="match status" value="1"/>
</dbReference>
<dbReference type="SMART" id="SM00220">
    <property type="entry name" value="S_TKc"/>
    <property type="match status" value="1"/>
</dbReference>
<dbReference type="HOGENOM" id="CLU_295609_0_0_1"/>
<accession>B0DEX4</accession>
<protein>
    <submittedName>
        <fullName evidence="3">Predicted protein</fullName>
    </submittedName>
</protein>
<keyword evidence="4" id="KW-1185">Reference proteome</keyword>
<dbReference type="PANTHER" id="PTHR44329">
    <property type="entry name" value="SERINE/THREONINE-PROTEIN KINASE TNNI3K-RELATED"/>
    <property type="match status" value="1"/>
</dbReference>
<dbReference type="PROSITE" id="PS00108">
    <property type="entry name" value="PROTEIN_KINASE_ST"/>
    <property type="match status" value="1"/>
</dbReference>
<dbReference type="GeneID" id="6078320"/>
<feature type="domain" description="Protein kinase" evidence="2">
    <location>
        <begin position="675"/>
        <end position="1022"/>
    </location>
</feature>
<dbReference type="InParanoid" id="B0DEX4"/>
<dbReference type="RefSeq" id="XP_001882594.1">
    <property type="nucleotide sequence ID" value="XM_001882559.1"/>
</dbReference>
<dbReference type="InterPro" id="IPR000719">
    <property type="entry name" value="Prot_kinase_dom"/>
</dbReference>
<dbReference type="InterPro" id="IPR008271">
    <property type="entry name" value="Ser/Thr_kinase_AS"/>
</dbReference>
<dbReference type="STRING" id="486041.B0DEX4"/>
<evidence type="ECO:0000259" key="2">
    <source>
        <dbReference type="PROSITE" id="PS50011"/>
    </source>
</evidence>
<dbReference type="GO" id="GO:0005524">
    <property type="term" value="F:ATP binding"/>
    <property type="evidence" value="ECO:0007669"/>
    <property type="project" value="InterPro"/>
</dbReference>
<name>B0DEX4_LACBS</name>
<feature type="compositionally biased region" description="Basic and acidic residues" evidence="1">
    <location>
        <begin position="555"/>
        <end position="569"/>
    </location>
</feature>
<dbReference type="InterPro" id="IPR051681">
    <property type="entry name" value="Ser/Thr_Kinases-Pseudokinases"/>
</dbReference>
<evidence type="ECO:0000313" key="3">
    <source>
        <dbReference type="EMBL" id="EDR06747.1"/>
    </source>
</evidence>
<dbReference type="Proteomes" id="UP000001194">
    <property type="component" value="Unassembled WGS sequence"/>
</dbReference>
<feature type="compositionally biased region" description="Basic residues" evidence="1">
    <location>
        <begin position="545"/>
        <end position="554"/>
    </location>
</feature>
<dbReference type="InterPro" id="IPR011009">
    <property type="entry name" value="Kinase-like_dom_sf"/>
</dbReference>
<organism evidence="4">
    <name type="scientific">Laccaria bicolor (strain S238N-H82 / ATCC MYA-4686)</name>
    <name type="common">Bicoloured deceiver</name>
    <name type="synonym">Laccaria laccata var. bicolor</name>
    <dbReference type="NCBI Taxonomy" id="486041"/>
    <lineage>
        <taxon>Eukaryota</taxon>
        <taxon>Fungi</taxon>
        <taxon>Dikarya</taxon>
        <taxon>Basidiomycota</taxon>
        <taxon>Agaricomycotina</taxon>
        <taxon>Agaricomycetes</taxon>
        <taxon>Agaricomycetidae</taxon>
        <taxon>Agaricales</taxon>
        <taxon>Agaricineae</taxon>
        <taxon>Hydnangiaceae</taxon>
        <taxon>Laccaria</taxon>
    </lineage>
</organism>
<sequence length="1077" mass="121337">MAPLHQPQDRQKEKASDAIRAAWNVFQKETRENRGKGNGRNHVQMNPRELETIFRKDARRRWRSVLKDHRMDAGAWIMTDTDKKGVGSLLGWNQDQMVAACEEEWGISVGSIRGEDLSSNNEFSLHLSLPLLWRAMSSRLGLIPEAAARLTQAPPLPSHHKPMVVSATSKGFARPHLQLRSALTDLAPLDPEHEAFSPDPNPGTRIMVEVRDMDGVSSLGCLCSPHLFSFLTVLKVLLTLVMMDDVSSHLDKAACTASTAGLWSSFARKSHFKQYGLGFQKRKRFHAFTLSKAVKAAKAGLVILLMLDSVPGLPPVGRTQTIVRPQLPARQPRLHDLLAPQPYTQSSGVKFSEHPVPAQAQRPILQPRPVYAWHLQPQDSHASQAYTWRSGVKHSVPSPIVPRPAAAPLQLQYLRASQAYTRLSRVEVSKHPVHAQAQLPRHSPGPSQMIRSSLITQSLRVPPPRQLRPYFDALYSDEEGYVSDSERGWPRQEETLSRRVTARRRLFDRRKKRKQLEKEEKLRTKAEGGDYGTDEADDEKEERRGRGRKRKRPGRREGGSKRKQAEDTRQGFQDWNSSDCFGHIYCDGLSTTNPISAALLQRAPLPDDSVPHSESIQERLCRLDKMDLSESRILLLEKIHQEMWAQLATIVFIKWDDLPWPVFVRTTCPEDLMLHRIVSYLLQVSSGMDIKAALVDCNRLQWAQQRLRILLGYWEHPSLKMKIENSADKTMIQGVNVVMNHLESVLDFVNTHLIDETHHTDLTAIISQTFLKHVGENLARILTDTSDNSGYKSLLKLEGESAQKMLNFLQTLYPECLTITDLERDSDVLDSGRFGEIYKGRSRSQAICLKIIKVNRRTQIKELLKIWDIIIGIQFLHQNQVIHGDLKGLNVLVNRNGRGCLADFGLANLVDEDILCWTSIQTTGHQSGGTLRWQAPELINPPSDESAKATPASDIYSFACVCYEFPRDCTVMMKVLEGSRPPRPADTSTLSDEIWKLIEMCWNQEPQDRPSAELVIEQLPLAGIVDDRPSGGDHLAPPDFRAGGPKNLGVVFNPAVDIILSSVLRSTPTNEVEPHAI</sequence>
<dbReference type="OrthoDB" id="5581784at2759"/>
<dbReference type="EMBL" id="DS547107">
    <property type="protein sequence ID" value="EDR06747.1"/>
    <property type="molecule type" value="Genomic_DNA"/>
</dbReference>
<dbReference type="PROSITE" id="PS50011">
    <property type="entry name" value="PROTEIN_KINASE_DOM"/>
    <property type="match status" value="1"/>
</dbReference>
<dbReference type="AlphaFoldDB" id="B0DEX4"/>
<evidence type="ECO:0000256" key="1">
    <source>
        <dbReference type="SAM" id="MobiDB-lite"/>
    </source>
</evidence>
<dbReference type="KEGG" id="lbc:LACBIDRAFT_328462"/>
<dbReference type="GO" id="GO:0004674">
    <property type="term" value="F:protein serine/threonine kinase activity"/>
    <property type="evidence" value="ECO:0007669"/>
    <property type="project" value="TreeGrafter"/>
</dbReference>
<dbReference type="SUPFAM" id="SSF56112">
    <property type="entry name" value="Protein kinase-like (PK-like)"/>
    <property type="match status" value="1"/>
</dbReference>
<dbReference type="Gene3D" id="1.10.510.10">
    <property type="entry name" value="Transferase(Phosphotransferase) domain 1"/>
    <property type="match status" value="1"/>
</dbReference>
<evidence type="ECO:0000313" key="4">
    <source>
        <dbReference type="Proteomes" id="UP000001194"/>
    </source>
</evidence>
<proteinExistence type="predicted"/>
<gene>
    <name evidence="3" type="ORF">LACBIDRAFT_328462</name>
</gene>
<reference evidence="3 4" key="1">
    <citation type="journal article" date="2008" name="Nature">
        <title>The genome of Laccaria bicolor provides insights into mycorrhizal symbiosis.</title>
        <authorList>
            <person name="Martin F."/>
            <person name="Aerts A."/>
            <person name="Ahren D."/>
            <person name="Brun A."/>
            <person name="Danchin E.G.J."/>
            <person name="Duchaussoy F."/>
            <person name="Gibon J."/>
            <person name="Kohler A."/>
            <person name="Lindquist E."/>
            <person name="Pereda V."/>
            <person name="Salamov A."/>
            <person name="Shapiro H.J."/>
            <person name="Wuyts J."/>
            <person name="Blaudez D."/>
            <person name="Buee M."/>
            <person name="Brokstein P."/>
            <person name="Canbaeck B."/>
            <person name="Cohen D."/>
            <person name="Courty P.E."/>
            <person name="Coutinho P.M."/>
            <person name="Delaruelle C."/>
            <person name="Detter J.C."/>
            <person name="Deveau A."/>
            <person name="DiFazio S."/>
            <person name="Duplessis S."/>
            <person name="Fraissinet-Tachet L."/>
            <person name="Lucic E."/>
            <person name="Frey-Klett P."/>
            <person name="Fourrey C."/>
            <person name="Feussner I."/>
            <person name="Gay G."/>
            <person name="Grimwood J."/>
            <person name="Hoegger P.J."/>
            <person name="Jain P."/>
            <person name="Kilaru S."/>
            <person name="Labbe J."/>
            <person name="Lin Y.C."/>
            <person name="Legue V."/>
            <person name="Le Tacon F."/>
            <person name="Marmeisse R."/>
            <person name="Melayah D."/>
            <person name="Montanini B."/>
            <person name="Muratet M."/>
            <person name="Nehls U."/>
            <person name="Niculita-Hirzel H."/>
            <person name="Oudot-Le Secq M.P."/>
            <person name="Peter M."/>
            <person name="Quesneville H."/>
            <person name="Rajashekar B."/>
            <person name="Reich M."/>
            <person name="Rouhier N."/>
            <person name="Schmutz J."/>
            <person name="Yin T."/>
            <person name="Chalot M."/>
            <person name="Henrissat B."/>
            <person name="Kuees U."/>
            <person name="Lucas S."/>
            <person name="Van de Peer Y."/>
            <person name="Podila G.K."/>
            <person name="Polle A."/>
            <person name="Pukkila P.J."/>
            <person name="Richardson P.M."/>
            <person name="Rouze P."/>
            <person name="Sanders I.R."/>
            <person name="Stajich J.E."/>
            <person name="Tunlid A."/>
            <person name="Tuskan G."/>
            <person name="Grigoriev I.V."/>
        </authorList>
    </citation>
    <scope>NUCLEOTIDE SEQUENCE [LARGE SCALE GENOMIC DNA]</scope>
    <source>
        <strain evidence="4">S238N-H82 / ATCC MYA-4686</strain>
    </source>
</reference>
<feature type="compositionally biased region" description="Basic and acidic residues" evidence="1">
    <location>
        <begin position="516"/>
        <end position="528"/>
    </location>
</feature>
<feature type="region of interest" description="Disordered" evidence="1">
    <location>
        <begin position="511"/>
        <end position="570"/>
    </location>
</feature>